<dbReference type="OrthoDB" id="198309at2759"/>
<dbReference type="PROSITE" id="PS50041">
    <property type="entry name" value="C_TYPE_LECTIN_2"/>
    <property type="match status" value="1"/>
</dbReference>
<evidence type="ECO:0000259" key="2">
    <source>
        <dbReference type="PROSITE" id="PS50041"/>
    </source>
</evidence>
<dbReference type="SUPFAM" id="SSF56436">
    <property type="entry name" value="C-type lectin-like"/>
    <property type="match status" value="1"/>
</dbReference>
<sequence length="357" mass="38271">MDPLSSALDDTDDLDLDNSDKTTTRSTFIQNMNAALGLSSSSRPPISSSGADSGTDYNPLPSTDYGVPNAYSSNPPEQGCFERFVNHTTMCAVFFVDLIRRNPKLTAKVAGVITGVILLIVLISGHGHGVPKSAPVPIPTPPAPAPVIPNATTPSPVPPPAPNATTPSPVPPPAPNATTPSPIPAPQPNATTPSPVPAPPVPPPSIPCTQNLTFGDPLHPYQNSIYQVGGSSNSDINWFDAKLYAEMRCWMGKRGRLVSVDSQEEQDFLQTLVQSHPSYYADGHMSAWTGGFIPTPNSTYHWSPTRPLSTFTNWCPNEPNNSNGGTEQCMNMHVHGTGCWNDRSCYDTAEFFIVEYD</sequence>
<feature type="compositionally biased region" description="Low complexity" evidence="1">
    <location>
        <begin position="39"/>
        <end position="49"/>
    </location>
</feature>
<organism evidence="3 4">
    <name type="scientific">Triparma laevis f. longispina</name>
    <dbReference type="NCBI Taxonomy" id="1714387"/>
    <lineage>
        <taxon>Eukaryota</taxon>
        <taxon>Sar</taxon>
        <taxon>Stramenopiles</taxon>
        <taxon>Ochrophyta</taxon>
        <taxon>Bolidophyceae</taxon>
        <taxon>Parmales</taxon>
        <taxon>Triparmaceae</taxon>
        <taxon>Triparma</taxon>
    </lineage>
</organism>
<keyword evidence="4" id="KW-1185">Reference proteome</keyword>
<feature type="compositionally biased region" description="Pro residues" evidence="1">
    <location>
        <begin position="134"/>
        <end position="147"/>
    </location>
</feature>
<dbReference type="InterPro" id="IPR050111">
    <property type="entry name" value="C-type_lectin/snaclec_domain"/>
</dbReference>
<feature type="region of interest" description="Disordered" evidence="1">
    <location>
        <begin position="133"/>
        <end position="210"/>
    </location>
</feature>
<dbReference type="PRINTS" id="PR01217">
    <property type="entry name" value="PRICHEXTENSN"/>
</dbReference>
<comment type="caution">
    <text evidence="3">The sequence shown here is derived from an EMBL/GenBank/DDBJ whole genome shotgun (WGS) entry which is preliminary data.</text>
</comment>
<accession>A0A9W7FTU9</accession>
<dbReference type="InterPro" id="IPR016187">
    <property type="entry name" value="CTDL_fold"/>
</dbReference>
<evidence type="ECO:0000256" key="1">
    <source>
        <dbReference type="SAM" id="MobiDB-lite"/>
    </source>
</evidence>
<feature type="compositionally biased region" description="Pro residues" evidence="1">
    <location>
        <begin position="155"/>
        <end position="187"/>
    </location>
</feature>
<feature type="region of interest" description="Disordered" evidence="1">
    <location>
        <begin position="37"/>
        <end position="71"/>
    </location>
</feature>
<dbReference type="Pfam" id="PF00059">
    <property type="entry name" value="Lectin_C"/>
    <property type="match status" value="1"/>
</dbReference>
<dbReference type="InterPro" id="IPR001304">
    <property type="entry name" value="C-type_lectin-like"/>
</dbReference>
<dbReference type="PANTHER" id="PTHR22803">
    <property type="entry name" value="MANNOSE, PHOSPHOLIPASE, LECTIN RECEPTOR RELATED"/>
    <property type="match status" value="1"/>
</dbReference>
<dbReference type="InterPro" id="IPR016186">
    <property type="entry name" value="C-type_lectin-like/link_sf"/>
</dbReference>
<dbReference type="Proteomes" id="UP001165122">
    <property type="component" value="Unassembled WGS sequence"/>
</dbReference>
<dbReference type="AlphaFoldDB" id="A0A9W7FTU9"/>
<gene>
    <name evidence="3" type="ORF">TrLO_g4603</name>
</gene>
<dbReference type="CDD" id="cd00037">
    <property type="entry name" value="CLECT"/>
    <property type="match status" value="1"/>
</dbReference>
<dbReference type="Gene3D" id="3.10.100.10">
    <property type="entry name" value="Mannose-Binding Protein A, subunit A"/>
    <property type="match status" value="1"/>
</dbReference>
<protein>
    <recommendedName>
        <fullName evidence="2">C-type lectin domain-containing protein</fullName>
    </recommendedName>
</protein>
<dbReference type="SMART" id="SM00034">
    <property type="entry name" value="CLECT"/>
    <property type="match status" value="1"/>
</dbReference>
<proteinExistence type="predicted"/>
<evidence type="ECO:0000313" key="4">
    <source>
        <dbReference type="Proteomes" id="UP001165122"/>
    </source>
</evidence>
<feature type="region of interest" description="Disordered" evidence="1">
    <location>
        <begin position="1"/>
        <end position="23"/>
    </location>
</feature>
<evidence type="ECO:0000313" key="3">
    <source>
        <dbReference type="EMBL" id="GMI18134.1"/>
    </source>
</evidence>
<feature type="compositionally biased region" description="Pro residues" evidence="1">
    <location>
        <begin position="194"/>
        <end position="206"/>
    </location>
</feature>
<feature type="domain" description="C-type lectin" evidence="2">
    <location>
        <begin position="221"/>
        <end position="345"/>
    </location>
</feature>
<dbReference type="EMBL" id="BRXW01000321">
    <property type="protein sequence ID" value="GMI18134.1"/>
    <property type="molecule type" value="Genomic_DNA"/>
</dbReference>
<name>A0A9W7FTU9_9STRA</name>
<reference evidence="4" key="1">
    <citation type="journal article" date="2023" name="Commun. Biol.">
        <title>Genome analysis of Parmales, the sister group of diatoms, reveals the evolutionary specialization of diatoms from phago-mixotrophs to photoautotrophs.</title>
        <authorList>
            <person name="Ban H."/>
            <person name="Sato S."/>
            <person name="Yoshikawa S."/>
            <person name="Yamada K."/>
            <person name="Nakamura Y."/>
            <person name="Ichinomiya M."/>
            <person name="Sato N."/>
            <person name="Blanc-Mathieu R."/>
            <person name="Endo H."/>
            <person name="Kuwata A."/>
            <person name="Ogata H."/>
        </authorList>
    </citation>
    <scope>NUCLEOTIDE SEQUENCE [LARGE SCALE GENOMIC DNA]</scope>
    <source>
        <strain evidence="4">NIES 3700</strain>
    </source>
</reference>